<dbReference type="Proteomes" id="UP000192917">
    <property type="component" value="Unassembled WGS sequence"/>
</dbReference>
<dbReference type="GO" id="GO:0003824">
    <property type="term" value="F:catalytic activity"/>
    <property type="evidence" value="ECO:0007669"/>
    <property type="project" value="InterPro"/>
</dbReference>
<reference evidence="2 3" key="1">
    <citation type="submission" date="2017-04" db="EMBL/GenBank/DDBJ databases">
        <authorList>
            <person name="Afonso C.L."/>
            <person name="Miller P.J."/>
            <person name="Scott M.A."/>
            <person name="Spackman E."/>
            <person name="Goraichik I."/>
            <person name="Dimitrov K.M."/>
            <person name="Suarez D.L."/>
            <person name="Swayne D.E."/>
        </authorList>
    </citation>
    <scope>NUCLEOTIDE SEQUENCE [LARGE SCALE GENOMIC DNA]</scope>
    <source>
        <strain evidence="2 3">USBA 355</strain>
    </source>
</reference>
<dbReference type="Pfam" id="PF03476">
    <property type="entry name" value="MOSC_N"/>
    <property type="match status" value="1"/>
</dbReference>
<proteinExistence type="predicted"/>
<dbReference type="GO" id="GO:0030151">
    <property type="term" value="F:molybdenum ion binding"/>
    <property type="evidence" value="ECO:0007669"/>
    <property type="project" value="InterPro"/>
</dbReference>
<dbReference type="GO" id="GO:0030170">
    <property type="term" value="F:pyridoxal phosphate binding"/>
    <property type="evidence" value="ECO:0007669"/>
    <property type="project" value="InterPro"/>
</dbReference>
<evidence type="ECO:0000313" key="3">
    <source>
        <dbReference type="Proteomes" id="UP000192917"/>
    </source>
</evidence>
<sequence>MPARPAPHPEPRLAAIQRFPVKGLSAESLERVSLAAGAMLPGDRRFALVYGDPSSPGGRPRFAALKSEPRLAELDSRYDAASGELVLSRRGRPVARGVITEPIGKTLIDQFLLSFLGAGGRGAVRLIEAEAGAAGFGDTGGGHVSLLNLASVRDLERVTRAPVDPRRFRANFWIEGLPPWVERGWAHRDLTLGPVRLHGIEPIERCSATNVDPETAQVDMNLPLTLKRAYGHAQFGLYCRALTDGELAIGDRLEPPVEAAARAD</sequence>
<protein>
    <recommendedName>
        <fullName evidence="1">MOSC domain-containing protein</fullName>
    </recommendedName>
</protein>
<evidence type="ECO:0000259" key="1">
    <source>
        <dbReference type="PROSITE" id="PS51340"/>
    </source>
</evidence>
<organism evidence="2 3">
    <name type="scientific">Tistlia consotensis USBA 355</name>
    <dbReference type="NCBI Taxonomy" id="560819"/>
    <lineage>
        <taxon>Bacteria</taxon>
        <taxon>Pseudomonadati</taxon>
        <taxon>Pseudomonadota</taxon>
        <taxon>Alphaproteobacteria</taxon>
        <taxon>Rhodospirillales</taxon>
        <taxon>Rhodovibrionaceae</taxon>
        <taxon>Tistlia</taxon>
    </lineage>
</organism>
<dbReference type="STRING" id="560819.SAMN05428998_111159"/>
<evidence type="ECO:0000313" key="2">
    <source>
        <dbReference type="EMBL" id="SMF33762.1"/>
    </source>
</evidence>
<dbReference type="InterPro" id="IPR005303">
    <property type="entry name" value="MOCOS_middle"/>
</dbReference>
<keyword evidence="3" id="KW-1185">Reference proteome</keyword>
<dbReference type="PROSITE" id="PS51340">
    <property type="entry name" value="MOSC"/>
    <property type="match status" value="1"/>
</dbReference>
<dbReference type="InterPro" id="IPR011037">
    <property type="entry name" value="Pyrv_Knase-like_insert_dom_sf"/>
</dbReference>
<gene>
    <name evidence="2" type="ORF">SAMN05428998_111159</name>
</gene>
<dbReference type="InterPro" id="IPR005302">
    <property type="entry name" value="MoCF_Sase_C"/>
</dbReference>
<dbReference type="AlphaFoldDB" id="A0A1Y6BXC5"/>
<dbReference type="RefSeq" id="WP_085123528.1">
    <property type="nucleotide sequence ID" value="NZ_FWZX01000011.1"/>
</dbReference>
<feature type="domain" description="MOSC" evidence="1">
    <location>
        <begin position="110"/>
        <end position="256"/>
    </location>
</feature>
<dbReference type="Pfam" id="PF03473">
    <property type="entry name" value="MOSC"/>
    <property type="match status" value="1"/>
</dbReference>
<dbReference type="EMBL" id="FWZX01000011">
    <property type="protein sequence ID" value="SMF33762.1"/>
    <property type="molecule type" value="Genomic_DNA"/>
</dbReference>
<accession>A0A1Y6BXC5</accession>
<name>A0A1Y6BXC5_9PROT</name>
<dbReference type="SUPFAM" id="SSF50800">
    <property type="entry name" value="PK beta-barrel domain-like"/>
    <property type="match status" value="1"/>
</dbReference>